<protein>
    <submittedName>
        <fullName evidence="2">Uncharacterized protein</fullName>
    </submittedName>
</protein>
<evidence type="ECO:0000313" key="3">
    <source>
        <dbReference type="Proteomes" id="UP000287651"/>
    </source>
</evidence>
<sequence length="84" mass="9764">MRLIEGEIDRRRSIEGEKGKKKKRKRRGEKKEVPPFPAFSSPAPSPPAGRLRVFAALARWRFFSHARRRNVSPVSPRREIDRGD</sequence>
<dbReference type="Proteomes" id="UP000287651">
    <property type="component" value="Unassembled WGS sequence"/>
</dbReference>
<feature type="non-terminal residue" evidence="2">
    <location>
        <position position="84"/>
    </location>
</feature>
<feature type="region of interest" description="Disordered" evidence="1">
    <location>
        <begin position="1"/>
        <end position="48"/>
    </location>
</feature>
<evidence type="ECO:0000256" key="1">
    <source>
        <dbReference type="SAM" id="MobiDB-lite"/>
    </source>
</evidence>
<feature type="compositionally biased region" description="Basic and acidic residues" evidence="1">
    <location>
        <begin position="1"/>
        <end position="18"/>
    </location>
</feature>
<accession>A0A426YM63</accession>
<organism evidence="2 3">
    <name type="scientific">Ensete ventricosum</name>
    <name type="common">Abyssinian banana</name>
    <name type="synonym">Musa ensete</name>
    <dbReference type="NCBI Taxonomy" id="4639"/>
    <lineage>
        <taxon>Eukaryota</taxon>
        <taxon>Viridiplantae</taxon>
        <taxon>Streptophyta</taxon>
        <taxon>Embryophyta</taxon>
        <taxon>Tracheophyta</taxon>
        <taxon>Spermatophyta</taxon>
        <taxon>Magnoliopsida</taxon>
        <taxon>Liliopsida</taxon>
        <taxon>Zingiberales</taxon>
        <taxon>Musaceae</taxon>
        <taxon>Ensete</taxon>
    </lineage>
</organism>
<feature type="compositionally biased region" description="Basic residues" evidence="1">
    <location>
        <begin position="19"/>
        <end position="28"/>
    </location>
</feature>
<evidence type="ECO:0000313" key="2">
    <source>
        <dbReference type="EMBL" id="RRT52800.1"/>
    </source>
</evidence>
<comment type="caution">
    <text evidence="2">The sequence shown here is derived from an EMBL/GenBank/DDBJ whole genome shotgun (WGS) entry which is preliminary data.</text>
</comment>
<dbReference type="EMBL" id="AMZH03011480">
    <property type="protein sequence ID" value="RRT52800.1"/>
    <property type="molecule type" value="Genomic_DNA"/>
</dbReference>
<gene>
    <name evidence="2" type="ORF">B296_00035655</name>
</gene>
<dbReference type="AlphaFoldDB" id="A0A426YM63"/>
<proteinExistence type="predicted"/>
<name>A0A426YM63_ENSVE</name>
<reference evidence="2 3" key="1">
    <citation type="journal article" date="2014" name="Agronomy (Basel)">
        <title>A Draft Genome Sequence for Ensete ventricosum, the Drought-Tolerant Tree Against Hunger.</title>
        <authorList>
            <person name="Harrison J."/>
            <person name="Moore K.A."/>
            <person name="Paszkiewicz K."/>
            <person name="Jones T."/>
            <person name="Grant M."/>
            <person name="Ambacheew D."/>
            <person name="Muzemil S."/>
            <person name="Studholme D.J."/>
        </authorList>
    </citation>
    <scope>NUCLEOTIDE SEQUENCE [LARGE SCALE GENOMIC DNA]</scope>
</reference>